<dbReference type="OrthoDB" id="2642044at2"/>
<keyword evidence="1" id="KW-1133">Transmembrane helix</keyword>
<dbReference type="EMBL" id="LIUT01000006">
    <property type="protein sequence ID" value="KOR76832.1"/>
    <property type="molecule type" value="Genomic_DNA"/>
</dbReference>
<protein>
    <submittedName>
        <fullName evidence="2">Uncharacterized protein</fullName>
    </submittedName>
</protein>
<dbReference type="RefSeq" id="WP_054404692.1">
    <property type="nucleotide sequence ID" value="NZ_LIUT01000006.1"/>
</dbReference>
<organism evidence="2 3">
    <name type="scientific">Paenibacillus solani</name>
    <dbReference type="NCBI Taxonomy" id="1705565"/>
    <lineage>
        <taxon>Bacteria</taxon>
        <taxon>Bacillati</taxon>
        <taxon>Bacillota</taxon>
        <taxon>Bacilli</taxon>
        <taxon>Bacillales</taxon>
        <taxon>Paenibacillaceae</taxon>
        <taxon>Paenibacillus</taxon>
    </lineage>
</organism>
<evidence type="ECO:0000313" key="3">
    <source>
        <dbReference type="Proteomes" id="UP000036932"/>
    </source>
</evidence>
<sequence length="63" mass="7631">MDIFKRIVIVVVMYAFSALLLYVASRHTPYLLPIIWISAFMLLLCGIGYLWHYYFFKRRKRRG</sequence>
<feature type="transmembrane region" description="Helical" evidence="1">
    <location>
        <begin position="7"/>
        <end position="24"/>
    </location>
</feature>
<dbReference type="PATRIC" id="fig|1705565.3.peg.768"/>
<dbReference type="AlphaFoldDB" id="A0A0M1N3S8"/>
<reference evidence="3" key="1">
    <citation type="submission" date="2015-08" db="EMBL/GenBank/DDBJ databases">
        <title>Genome sequencing project for genomic taxonomy and phylogenomics of Bacillus-like bacteria.</title>
        <authorList>
            <person name="Liu B."/>
            <person name="Wang J."/>
            <person name="Zhu Y."/>
            <person name="Liu G."/>
            <person name="Chen Q."/>
            <person name="Chen Z."/>
            <person name="Lan J."/>
            <person name="Che J."/>
            <person name="Ge C."/>
            <person name="Shi H."/>
            <person name="Pan Z."/>
            <person name="Liu X."/>
        </authorList>
    </citation>
    <scope>NUCLEOTIDE SEQUENCE [LARGE SCALE GENOMIC DNA]</scope>
    <source>
        <strain evidence="3">FJAT-22460</strain>
    </source>
</reference>
<gene>
    <name evidence="2" type="ORF">AM231_23140</name>
</gene>
<evidence type="ECO:0000313" key="2">
    <source>
        <dbReference type="EMBL" id="KOR76832.1"/>
    </source>
</evidence>
<proteinExistence type="predicted"/>
<comment type="caution">
    <text evidence="2">The sequence shown here is derived from an EMBL/GenBank/DDBJ whole genome shotgun (WGS) entry which is preliminary data.</text>
</comment>
<feature type="transmembrane region" description="Helical" evidence="1">
    <location>
        <begin position="30"/>
        <end position="56"/>
    </location>
</feature>
<keyword evidence="3" id="KW-1185">Reference proteome</keyword>
<keyword evidence="1" id="KW-0472">Membrane</keyword>
<name>A0A0M1N3S8_9BACL</name>
<evidence type="ECO:0000256" key="1">
    <source>
        <dbReference type="SAM" id="Phobius"/>
    </source>
</evidence>
<keyword evidence="1" id="KW-0812">Transmembrane</keyword>
<accession>A0A0M1N3S8</accession>
<dbReference type="Proteomes" id="UP000036932">
    <property type="component" value="Unassembled WGS sequence"/>
</dbReference>